<organism evidence="2">
    <name type="scientific">Chromera velia CCMP2878</name>
    <dbReference type="NCBI Taxonomy" id="1169474"/>
    <lineage>
        <taxon>Eukaryota</taxon>
        <taxon>Sar</taxon>
        <taxon>Alveolata</taxon>
        <taxon>Colpodellida</taxon>
        <taxon>Chromeraceae</taxon>
        <taxon>Chromera</taxon>
    </lineage>
</organism>
<dbReference type="EMBL" id="CDMZ01003199">
    <property type="protein sequence ID" value="CEM45479.1"/>
    <property type="molecule type" value="Genomic_DNA"/>
</dbReference>
<reference evidence="2" key="1">
    <citation type="submission" date="2014-11" db="EMBL/GenBank/DDBJ databases">
        <authorList>
            <person name="Otto D Thomas"/>
            <person name="Naeem Raeece"/>
        </authorList>
    </citation>
    <scope>NUCLEOTIDE SEQUENCE</scope>
</reference>
<evidence type="ECO:0000256" key="1">
    <source>
        <dbReference type="SAM" id="MobiDB-lite"/>
    </source>
</evidence>
<dbReference type="PhylomeDB" id="A0A0G4HMH0"/>
<sequence length="264" mass="28946">MIRQRIKALEDGAEKGRKKGKAGDGEQKENETDASIDKVPLDRLHLLVGFVNRITLGDMTEEGPSYPWYWAAVICGLQSFDTVDKTPDKLYERFWLRAGDLYSKAVGGTGWSKGSNVTAQRISPYKNLTFDLLGVPPAHPGRAKGSGQIKWEVTQTTDTKNRKIFTPLRAHPALAQERTKSLLAPADAQKVQTLQSGGRLPRDLDEGEGAPMEFFTFVFLRNPSLLELSTLCSAVALAPALRPVFASDRKDAAEVFVGEAAAET</sequence>
<protein>
    <submittedName>
        <fullName evidence="2">Uncharacterized protein</fullName>
    </submittedName>
</protein>
<feature type="region of interest" description="Disordered" evidence="1">
    <location>
        <begin position="1"/>
        <end position="34"/>
    </location>
</feature>
<dbReference type="AlphaFoldDB" id="A0A0G4HMH0"/>
<proteinExistence type="predicted"/>
<gene>
    <name evidence="2" type="ORF">Cvel_7534</name>
</gene>
<accession>A0A0G4HMH0</accession>
<feature type="compositionally biased region" description="Basic and acidic residues" evidence="1">
    <location>
        <begin position="7"/>
        <end position="34"/>
    </location>
</feature>
<dbReference type="VEuPathDB" id="CryptoDB:Cvel_7534"/>
<name>A0A0G4HMH0_9ALVE</name>
<evidence type="ECO:0000313" key="2">
    <source>
        <dbReference type="EMBL" id="CEM45479.1"/>
    </source>
</evidence>